<reference evidence="4 5" key="1">
    <citation type="journal article" date="2012" name="Eukaryot. Cell">
        <title>Draft genome sequence of Wickerhamomyces ciferrii NRRL Y-1031 F-60-10.</title>
        <authorList>
            <person name="Schneider J."/>
            <person name="Andrea H."/>
            <person name="Blom J."/>
            <person name="Jaenicke S."/>
            <person name="Ruckert C."/>
            <person name="Schorsch C."/>
            <person name="Szczepanowski R."/>
            <person name="Farwick M."/>
            <person name="Goesmann A."/>
            <person name="Puhler A."/>
            <person name="Schaffer S."/>
            <person name="Tauch A."/>
            <person name="Kohler T."/>
            <person name="Brinkrolf K."/>
        </authorList>
    </citation>
    <scope>NUCLEOTIDE SEQUENCE [LARGE SCALE GENOMIC DNA]</scope>
    <source>
        <strain evidence="5">ATCC 14091 / BCRC 22168 / CBS 111 / JCM 3599 / NBRC 0793 / NRRL Y-1031 F-60-10</strain>
    </source>
</reference>
<keyword evidence="1" id="KW-0812">Transmembrane</keyword>
<gene>
    <name evidence="4" type="ORF">BN7_1863</name>
</gene>
<feature type="transmembrane region" description="Helical" evidence="1">
    <location>
        <begin position="415"/>
        <end position="435"/>
    </location>
</feature>
<feature type="transmembrane region" description="Helical" evidence="1">
    <location>
        <begin position="176"/>
        <end position="193"/>
    </location>
</feature>
<accession>K0KLV7</accession>
<dbReference type="AlphaFoldDB" id="K0KLV7"/>
<proteinExistence type="predicted"/>
<evidence type="ECO:0000256" key="2">
    <source>
        <dbReference type="SAM" id="SignalP"/>
    </source>
</evidence>
<feature type="transmembrane region" description="Helical" evidence="1">
    <location>
        <begin position="214"/>
        <end position="234"/>
    </location>
</feature>
<dbReference type="Pfam" id="PF21902">
    <property type="entry name" value="PTM1-like_N"/>
    <property type="match status" value="1"/>
</dbReference>
<keyword evidence="5" id="KW-1185">Reference proteome</keyword>
<organism evidence="4 5">
    <name type="scientific">Wickerhamomyces ciferrii (strain ATCC 14091 / BCRC 22168 / CBS 111 / JCM 3599 / NBRC 0793 / NRRL Y-1031 F-60-10)</name>
    <name type="common">Yeast</name>
    <name type="synonym">Pichia ciferrii</name>
    <dbReference type="NCBI Taxonomy" id="1206466"/>
    <lineage>
        <taxon>Eukaryota</taxon>
        <taxon>Fungi</taxon>
        <taxon>Dikarya</taxon>
        <taxon>Ascomycota</taxon>
        <taxon>Saccharomycotina</taxon>
        <taxon>Saccharomycetes</taxon>
        <taxon>Phaffomycetales</taxon>
        <taxon>Wickerhamomycetaceae</taxon>
        <taxon>Wickerhamomyces</taxon>
    </lineage>
</organism>
<evidence type="ECO:0000313" key="5">
    <source>
        <dbReference type="Proteomes" id="UP000009328"/>
    </source>
</evidence>
<dbReference type="eggNOG" id="ENOG502T2TV">
    <property type="taxonomic scope" value="Eukaryota"/>
</dbReference>
<keyword evidence="1" id="KW-0472">Membrane</keyword>
<feature type="transmembrane region" description="Helical" evidence="1">
    <location>
        <begin position="327"/>
        <end position="345"/>
    </location>
</feature>
<feature type="transmembrane region" description="Helical" evidence="1">
    <location>
        <begin position="366"/>
        <end position="390"/>
    </location>
</feature>
<feature type="transmembrane region" description="Helical" evidence="1">
    <location>
        <begin position="246"/>
        <end position="273"/>
    </location>
</feature>
<comment type="caution">
    <text evidence="4">The sequence shown here is derived from an EMBL/GenBank/DDBJ whole genome shotgun (WGS) entry which is preliminary data.</text>
</comment>
<feature type="domain" description="PTM1-like N-terminal" evidence="3">
    <location>
        <begin position="25"/>
        <end position="142"/>
    </location>
</feature>
<dbReference type="HOGENOM" id="CLU_568836_0_0_1"/>
<name>K0KLV7_WICCF</name>
<sequence>MIKMKNYLIILFSIFQLTTAIKFTSCSGIYPPKSNISQPQPFINVTINPKTNQDFNYTTLIFHYKDIENSNIPLLEDFINTDSLKICNEDQIRSRQCREPGKFVVDYQYSDSRIYNEVLNINHRSFLQYDITEKGFYCVYIQSLEDGAPEGLNEIDVKFQQSTGYLSLDYLKVSNVLLQFQLPIVSILLIFIMSRFFYIKTLKKGDVSIIQNSIFHYTYMNYLITFSLFLKLWINNKYDLSGSGYFFLKLISFGLGSITFGLESLTWGLILCLSHGFGTLYDRQTFPKRYSKKIIGFMVLNFLLKLTIIDLKFSNVQVLNFNNITNGLKPIISLIGFIWVIKSFYKTTKEISIYFDLTTSKLYKKSGYIIFFTPIIVTLVMIILLTFHFINQSKNQNLNIVELTETFWDDKTLEYIMAIPSIGDFITISLLIWIWDNVDSQKIDENNVAEYGAPERGELTLDNLKNGSTDELTSLRENTP</sequence>
<evidence type="ECO:0000313" key="4">
    <source>
        <dbReference type="EMBL" id="CCH42319.1"/>
    </source>
</evidence>
<evidence type="ECO:0000256" key="1">
    <source>
        <dbReference type="SAM" id="Phobius"/>
    </source>
</evidence>
<dbReference type="EMBL" id="CAIF01000040">
    <property type="protein sequence ID" value="CCH42319.1"/>
    <property type="molecule type" value="Genomic_DNA"/>
</dbReference>
<protein>
    <submittedName>
        <fullName evidence="4">Membrane protein</fullName>
    </submittedName>
</protein>
<dbReference type="Proteomes" id="UP000009328">
    <property type="component" value="Unassembled WGS sequence"/>
</dbReference>
<dbReference type="InterPro" id="IPR053938">
    <property type="entry name" value="PTM1-like_N"/>
</dbReference>
<evidence type="ECO:0000259" key="3">
    <source>
        <dbReference type="Pfam" id="PF21902"/>
    </source>
</evidence>
<feature type="signal peptide" evidence="2">
    <location>
        <begin position="1"/>
        <end position="20"/>
    </location>
</feature>
<keyword evidence="1" id="KW-1133">Transmembrane helix</keyword>
<feature type="transmembrane region" description="Helical" evidence="1">
    <location>
        <begin position="294"/>
        <end position="315"/>
    </location>
</feature>
<feature type="chain" id="PRO_5003836308" evidence="2">
    <location>
        <begin position="21"/>
        <end position="480"/>
    </location>
</feature>
<dbReference type="InParanoid" id="K0KLV7"/>
<keyword evidence="2" id="KW-0732">Signal</keyword>